<feature type="region of interest" description="Disordered" evidence="1">
    <location>
        <begin position="1"/>
        <end position="24"/>
    </location>
</feature>
<evidence type="ECO:0000313" key="2">
    <source>
        <dbReference type="EMBL" id="KAK9155732.1"/>
    </source>
</evidence>
<organism evidence="2 3">
    <name type="scientific">Stephania japonica</name>
    <dbReference type="NCBI Taxonomy" id="461633"/>
    <lineage>
        <taxon>Eukaryota</taxon>
        <taxon>Viridiplantae</taxon>
        <taxon>Streptophyta</taxon>
        <taxon>Embryophyta</taxon>
        <taxon>Tracheophyta</taxon>
        <taxon>Spermatophyta</taxon>
        <taxon>Magnoliopsida</taxon>
        <taxon>Ranunculales</taxon>
        <taxon>Menispermaceae</taxon>
        <taxon>Menispermoideae</taxon>
        <taxon>Cissampelideae</taxon>
        <taxon>Stephania</taxon>
    </lineage>
</organism>
<dbReference type="PANTHER" id="PTHR33647">
    <property type="entry name" value="OS01G0793900 PROTEIN"/>
    <property type="match status" value="1"/>
</dbReference>
<reference evidence="2 3" key="1">
    <citation type="submission" date="2024-01" db="EMBL/GenBank/DDBJ databases">
        <title>Genome assemblies of Stephania.</title>
        <authorList>
            <person name="Yang L."/>
        </authorList>
    </citation>
    <scope>NUCLEOTIDE SEQUENCE [LARGE SCALE GENOMIC DNA]</scope>
    <source>
        <strain evidence="2">QJT</strain>
        <tissue evidence="2">Leaf</tissue>
    </source>
</reference>
<keyword evidence="3" id="KW-1185">Reference proteome</keyword>
<protein>
    <submittedName>
        <fullName evidence="2">Uncharacterized protein</fullName>
    </submittedName>
</protein>
<dbReference type="AlphaFoldDB" id="A0AAP0KQF7"/>
<accession>A0AAP0KQF7</accession>
<proteinExistence type="predicted"/>
<dbReference type="Proteomes" id="UP001417504">
    <property type="component" value="Unassembled WGS sequence"/>
</dbReference>
<sequence length="110" mass="12484">MALHHGCSELSSDDDHEYGSYSIRDHHDEVQSITNKRGSTRFIGTNDEASQHVKIRMTKKQLEELAKRVDIEGLSLEQALLEYLMNVNSMGRSSELIVSSWKPVLQSIPE</sequence>
<name>A0AAP0KQF7_9MAGN</name>
<gene>
    <name evidence="2" type="ORF">Sjap_003212</name>
</gene>
<evidence type="ECO:0000313" key="3">
    <source>
        <dbReference type="Proteomes" id="UP001417504"/>
    </source>
</evidence>
<comment type="caution">
    <text evidence="2">The sequence shown here is derived from an EMBL/GenBank/DDBJ whole genome shotgun (WGS) entry which is preliminary data.</text>
</comment>
<evidence type="ECO:0000256" key="1">
    <source>
        <dbReference type="SAM" id="MobiDB-lite"/>
    </source>
</evidence>
<dbReference type="EMBL" id="JBBNAE010000001">
    <property type="protein sequence ID" value="KAK9155732.1"/>
    <property type="molecule type" value="Genomic_DNA"/>
</dbReference>
<dbReference type="PANTHER" id="PTHR33647:SF5">
    <property type="entry name" value="OS01G0793900 PROTEIN"/>
    <property type="match status" value="1"/>
</dbReference>